<dbReference type="RefSeq" id="WP_084656885.1">
    <property type="nucleotide sequence ID" value="NZ_JAPFIQ010000017.1"/>
</dbReference>
<evidence type="ECO:0000256" key="1">
    <source>
        <dbReference type="SAM" id="Phobius"/>
    </source>
</evidence>
<organism evidence="3 4">
    <name type="scientific">Vibrio europaeus</name>
    <dbReference type="NCBI Taxonomy" id="300876"/>
    <lineage>
        <taxon>Bacteria</taxon>
        <taxon>Pseudomonadati</taxon>
        <taxon>Pseudomonadota</taxon>
        <taxon>Gammaproteobacteria</taxon>
        <taxon>Vibrionales</taxon>
        <taxon>Vibrionaceae</taxon>
        <taxon>Vibrio</taxon>
        <taxon>Vibrio oreintalis group</taxon>
    </lineage>
</organism>
<keyword evidence="3" id="KW-0378">Hydrolase</keyword>
<dbReference type="EMBL" id="JAPFIT010000012">
    <property type="protein sequence ID" value="MDC5739878.1"/>
    <property type="molecule type" value="Genomic_DNA"/>
</dbReference>
<keyword evidence="4" id="KW-1185">Reference proteome</keyword>
<dbReference type="InterPro" id="IPR000045">
    <property type="entry name" value="Prepilin_IV_endopep_pep"/>
</dbReference>
<feature type="domain" description="Prepilin type IV endopeptidase peptidase" evidence="2">
    <location>
        <begin position="19"/>
        <end position="118"/>
    </location>
</feature>
<dbReference type="Pfam" id="PF01478">
    <property type="entry name" value="Peptidase_A24"/>
    <property type="match status" value="1"/>
</dbReference>
<accession>A0ABT5GRU6</accession>
<feature type="transmembrane region" description="Helical" evidence="1">
    <location>
        <begin position="12"/>
        <end position="29"/>
    </location>
</feature>
<comment type="caution">
    <text evidence="3">The sequence shown here is derived from an EMBL/GenBank/DDBJ whole genome shotgun (WGS) entry which is preliminary data.</text>
</comment>
<dbReference type="EC" id="3.4.23.43" evidence="3"/>
<proteinExistence type="predicted"/>
<keyword evidence="1" id="KW-0812">Transmembrane</keyword>
<evidence type="ECO:0000313" key="4">
    <source>
        <dbReference type="Proteomes" id="UP001150001"/>
    </source>
</evidence>
<evidence type="ECO:0000259" key="2">
    <source>
        <dbReference type="Pfam" id="PF01478"/>
    </source>
</evidence>
<keyword evidence="1" id="KW-0472">Membrane</keyword>
<gene>
    <name evidence="3" type="ORF">OPW20_07350</name>
</gene>
<dbReference type="Gene3D" id="1.20.120.1220">
    <property type="match status" value="1"/>
</dbReference>
<name>A0ABT5GRU6_9VIBR</name>
<feature type="transmembrane region" description="Helical" evidence="1">
    <location>
        <begin position="91"/>
        <end position="120"/>
    </location>
</feature>
<sequence>MDLSHLALKSQMILLIISILTALAVNICLSDWKERLISNKLVGLNFAVCLVLALLLDVSNIWQGIVISLITFVLGLFLFRFKVFGAGDIKLLMGYSLCFTFPLALNNLIGFLLVGGLVVMAQFGWAYLTAGYQELKERGVPYGIAIASVSTFNIVCLVLDPARL</sequence>
<evidence type="ECO:0000313" key="3">
    <source>
        <dbReference type="EMBL" id="MDC5739878.1"/>
    </source>
</evidence>
<reference evidence="3" key="1">
    <citation type="submission" date="2022-11" db="EMBL/GenBank/DDBJ databases">
        <title>Role of the vibriolysin VemA secreted by the emergent pathogen Vibrio europaeus in the colonization of Manila clam mucus.</title>
        <authorList>
            <person name="Martinez C."/>
            <person name="Rodriguez S."/>
            <person name="Vences A."/>
            <person name="Barja J.L."/>
            <person name="Toranzo A.E."/>
            <person name="Dubert J."/>
        </authorList>
    </citation>
    <scope>NUCLEOTIDE SEQUENCE</scope>
    <source>
        <strain evidence="3">3454</strain>
    </source>
</reference>
<dbReference type="GO" id="GO:0004190">
    <property type="term" value="F:aspartic-type endopeptidase activity"/>
    <property type="evidence" value="ECO:0007669"/>
    <property type="project" value="UniProtKB-EC"/>
</dbReference>
<feature type="transmembrane region" description="Helical" evidence="1">
    <location>
        <begin position="140"/>
        <end position="159"/>
    </location>
</feature>
<keyword evidence="1" id="KW-1133">Transmembrane helix</keyword>
<dbReference type="Proteomes" id="UP001150001">
    <property type="component" value="Unassembled WGS sequence"/>
</dbReference>
<feature type="transmembrane region" description="Helical" evidence="1">
    <location>
        <begin position="61"/>
        <end position="79"/>
    </location>
</feature>
<protein>
    <submittedName>
        <fullName evidence="3">Prepilin peptidase</fullName>
        <ecNumber evidence="3">3.4.23.43</ecNumber>
    </submittedName>
</protein>
<feature type="transmembrane region" description="Helical" evidence="1">
    <location>
        <begin position="36"/>
        <end position="55"/>
    </location>
</feature>